<feature type="region of interest" description="Disordered" evidence="1">
    <location>
        <begin position="939"/>
        <end position="977"/>
    </location>
</feature>
<dbReference type="Proteomes" id="UP000076532">
    <property type="component" value="Unassembled WGS sequence"/>
</dbReference>
<proteinExistence type="predicted"/>
<feature type="compositionally biased region" description="Low complexity" evidence="1">
    <location>
        <begin position="364"/>
        <end position="380"/>
    </location>
</feature>
<dbReference type="STRING" id="436010.A0A166JH34"/>
<dbReference type="InterPro" id="IPR057511">
    <property type="entry name" value="WH_GDS1"/>
</dbReference>
<gene>
    <name evidence="3" type="ORF">FIBSPDRAFT_861294</name>
</gene>
<feature type="compositionally biased region" description="Basic and acidic residues" evidence="1">
    <location>
        <begin position="235"/>
        <end position="249"/>
    </location>
</feature>
<sequence length="977" mass="107439">MDVTAAVATSQILGTPPQPTSQHTYGTRIRKNSFMKPPVRLRQSPDASHPPRRIKPVPAPKLTIPDHLPAPCSDMLTFPPLNVTLHPEDATSKVFIAIGRSFLSVDNRAMTIKDLAEMTMVNGLVCQNASAAGQAITTYIRNHMSRCEIEEDHPLMLRHVLSGTAADDDLLPALHSRTGGAHCTVNPDNRTTNFRRGTMVWYLSKATGAPCPFTRAGIQLCNYGENGRLGIPSGAKERKRERDRQRRSEQCGQKRKRLLRGTKTSEECESAEEGKKPPKVKLTLRLKPMASFRASPSGSQTSGTDSMVDLSKDSDSDDSREDSMSVDSSSDEEDVSEQPEIPWSLPPYPKRTVDIPCYTPSAEYFPSFPTASPSYPTSSPVHSFRRSPSLPSSVASPPPDSEEEEDDYHLSMINGRRSSSNLVHSHIPKEEPDWDLDFDSDGEHDDNETRWESPGPRSPSVSFSGNAGPGVVIKRESHDMEGVQGMLEHWEPLDSNIDSSRVVEVVVKAAAGLMDRVQPLNGNVKVEELSSWDWEDSFGSMSSDWFHQMPDIPLPQVKQEDEDSDSSMVSSDDSTTDHGDFFAPLSPLTPLSASSSQSPYMSNLSSSAPSCYGLRRSSELVWKDVELLGPDSVRPSEFEDGEWQAGQRTGTVRQRAHTQPTLPTFEGVGSFSHDTTVNSTALVGSTPSVAKTLVASKQPALLPLPLVDADAVIVHTCQPCTPAICATQVEDIPVYRMTLDSATLLRRIDTDFINLSPIMTSLGRTIPATSHAVVVSQGSPSVRGTWVPLASAQAAVMGHPHHQSLDMFLSDTLFELFPTPLQDFHRSNAQGRSMSQFGPDFKFKMQSSLPTESVTAPEHWSESGSAHDWVPESPMLPPHPTFSSALDALRGEFEEPAPETPLSPTEQEMFQALCFMPEWEKESVGTQPIDIEVSKPKCFEDEEHPARRRSRRVANLEAVATRTRTRSQKRGTRNSLS</sequence>
<dbReference type="OrthoDB" id="5597783at2759"/>
<dbReference type="EMBL" id="KV417552">
    <property type="protein sequence ID" value="KZP20849.1"/>
    <property type="molecule type" value="Genomic_DNA"/>
</dbReference>
<evidence type="ECO:0000313" key="3">
    <source>
        <dbReference type="EMBL" id="KZP20849.1"/>
    </source>
</evidence>
<organism evidence="3 4">
    <name type="scientific">Athelia psychrophila</name>
    <dbReference type="NCBI Taxonomy" id="1759441"/>
    <lineage>
        <taxon>Eukaryota</taxon>
        <taxon>Fungi</taxon>
        <taxon>Dikarya</taxon>
        <taxon>Basidiomycota</taxon>
        <taxon>Agaricomycotina</taxon>
        <taxon>Agaricomycetes</taxon>
        <taxon>Agaricomycetidae</taxon>
        <taxon>Atheliales</taxon>
        <taxon>Atheliaceae</taxon>
        <taxon>Athelia</taxon>
    </lineage>
</organism>
<feature type="region of interest" description="Disordered" evidence="1">
    <location>
        <begin position="636"/>
        <end position="656"/>
    </location>
</feature>
<feature type="region of interest" description="Disordered" evidence="1">
    <location>
        <begin position="852"/>
        <end position="872"/>
    </location>
</feature>
<feature type="domain" description="GDS1 winged helix" evidence="2">
    <location>
        <begin position="86"/>
        <end position="161"/>
    </location>
</feature>
<evidence type="ECO:0000259" key="2">
    <source>
        <dbReference type="Pfam" id="PF25318"/>
    </source>
</evidence>
<feature type="region of interest" description="Disordered" evidence="1">
    <location>
        <begin position="229"/>
        <end position="471"/>
    </location>
</feature>
<dbReference type="AlphaFoldDB" id="A0A166JH34"/>
<evidence type="ECO:0000313" key="4">
    <source>
        <dbReference type="Proteomes" id="UP000076532"/>
    </source>
</evidence>
<reference evidence="3 4" key="1">
    <citation type="journal article" date="2016" name="Mol. Biol. Evol.">
        <title>Comparative Genomics of Early-Diverging Mushroom-Forming Fungi Provides Insights into the Origins of Lignocellulose Decay Capabilities.</title>
        <authorList>
            <person name="Nagy L.G."/>
            <person name="Riley R."/>
            <person name="Tritt A."/>
            <person name="Adam C."/>
            <person name="Daum C."/>
            <person name="Floudas D."/>
            <person name="Sun H."/>
            <person name="Yadav J.S."/>
            <person name="Pangilinan J."/>
            <person name="Larsson K.H."/>
            <person name="Matsuura K."/>
            <person name="Barry K."/>
            <person name="Labutti K."/>
            <person name="Kuo R."/>
            <person name="Ohm R.A."/>
            <person name="Bhattacharya S.S."/>
            <person name="Shirouzu T."/>
            <person name="Yoshinaga Y."/>
            <person name="Martin F.M."/>
            <person name="Grigoriev I.V."/>
            <person name="Hibbett D.S."/>
        </authorList>
    </citation>
    <scope>NUCLEOTIDE SEQUENCE [LARGE SCALE GENOMIC DNA]</scope>
    <source>
        <strain evidence="3 4">CBS 109695</strain>
    </source>
</reference>
<dbReference type="Pfam" id="PF25318">
    <property type="entry name" value="WHD_GDS1"/>
    <property type="match status" value="1"/>
</dbReference>
<evidence type="ECO:0000256" key="1">
    <source>
        <dbReference type="SAM" id="MobiDB-lite"/>
    </source>
</evidence>
<feature type="compositionally biased region" description="Acidic residues" evidence="1">
    <location>
        <begin position="432"/>
        <end position="446"/>
    </location>
</feature>
<protein>
    <recommendedName>
        <fullName evidence="2">GDS1 winged helix domain-containing protein</fullName>
    </recommendedName>
</protein>
<keyword evidence="4" id="KW-1185">Reference proteome</keyword>
<dbReference type="GO" id="GO:0003677">
    <property type="term" value="F:DNA binding"/>
    <property type="evidence" value="ECO:0007669"/>
    <property type="project" value="InterPro"/>
</dbReference>
<dbReference type="InterPro" id="IPR036887">
    <property type="entry name" value="HTH_APSES_sf"/>
</dbReference>
<dbReference type="Gene3D" id="3.10.260.10">
    <property type="entry name" value="Transcription regulator HTH, APSES-type DNA-binding domain"/>
    <property type="match status" value="1"/>
</dbReference>
<feature type="compositionally biased region" description="Polar residues" evidence="1">
    <location>
        <begin position="646"/>
        <end position="656"/>
    </location>
</feature>
<name>A0A166JH34_9AGAM</name>
<feature type="compositionally biased region" description="Polar residues" evidence="1">
    <location>
        <begin position="294"/>
        <end position="304"/>
    </location>
</feature>
<feature type="region of interest" description="Disordered" evidence="1">
    <location>
        <begin position="36"/>
        <end position="61"/>
    </location>
</feature>
<feature type="region of interest" description="Disordered" evidence="1">
    <location>
        <begin position="556"/>
        <end position="583"/>
    </location>
</feature>
<feature type="region of interest" description="Disordered" evidence="1">
    <location>
        <begin position="1"/>
        <end position="24"/>
    </location>
</feature>
<accession>A0A166JH34</accession>
<dbReference type="SUPFAM" id="SSF54616">
    <property type="entry name" value="DNA-binding domain of Mlu1-box binding protein MBP1"/>
    <property type="match status" value="1"/>
</dbReference>
<feature type="compositionally biased region" description="Basic residues" evidence="1">
    <location>
        <begin position="963"/>
        <end position="977"/>
    </location>
</feature>